<gene>
    <name evidence="2" type="ORF">V7S43_001711</name>
</gene>
<dbReference type="CDD" id="cd06093">
    <property type="entry name" value="PX_domain"/>
    <property type="match status" value="1"/>
</dbReference>
<dbReference type="PROSITE" id="PS50195">
    <property type="entry name" value="PX"/>
    <property type="match status" value="1"/>
</dbReference>
<feature type="domain" description="PX" evidence="1">
    <location>
        <begin position="126"/>
        <end position="240"/>
    </location>
</feature>
<name>A0ABD3G4G7_9STRA</name>
<sequence>MGASASAPPSLSEERFKRETMDEGFYPAFKIDVETTDCFVLSVGAAGHLGQPLHHLPLGLLKRILLELRLHQPLEETLVVAATSECSPIDVKITSSRVNQHPGVPTQALPCCHLRLEEIGKTNSVNNGVQVYKHEVQRPIIEPPYTVFKMKIYLGELKWRIARRYSEFAELHTRLKMVVDGSTLPQLPPTTWLSATDPSFLFQRRVQLENYLKGVFMIEDLLDSPLLVFWEYYQQPTSTM</sequence>
<organism evidence="2 3">
    <name type="scientific">Phytophthora oleae</name>
    <dbReference type="NCBI Taxonomy" id="2107226"/>
    <lineage>
        <taxon>Eukaryota</taxon>
        <taxon>Sar</taxon>
        <taxon>Stramenopiles</taxon>
        <taxon>Oomycota</taxon>
        <taxon>Peronosporomycetes</taxon>
        <taxon>Peronosporales</taxon>
        <taxon>Peronosporaceae</taxon>
        <taxon>Phytophthora</taxon>
    </lineage>
</organism>
<reference evidence="2 3" key="1">
    <citation type="submission" date="2024-09" db="EMBL/GenBank/DDBJ databases">
        <title>Genome sequencing and assembly of Phytophthora oleae, isolate VK10A, causative agent of rot of olive drupes.</title>
        <authorList>
            <person name="Conti Taguali S."/>
            <person name="Riolo M."/>
            <person name="La Spada F."/>
            <person name="Cacciola S.O."/>
            <person name="Dionisio G."/>
        </authorList>
    </citation>
    <scope>NUCLEOTIDE SEQUENCE [LARGE SCALE GENOMIC DNA]</scope>
    <source>
        <strain evidence="2 3">VK10A</strain>
    </source>
</reference>
<accession>A0ABD3G4G7</accession>
<dbReference type="AlphaFoldDB" id="A0ABD3G4G7"/>
<evidence type="ECO:0000259" key="1">
    <source>
        <dbReference type="PROSITE" id="PS50195"/>
    </source>
</evidence>
<dbReference type="PANTHER" id="PTHR22775">
    <property type="entry name" value="SORTING NEXIN"/>
    <property type="match status" value="1"/>
</dbReference>
<proteinExistence type="predicted"/>
<evidence type="ECO:0000313" key="2">
    <source>
        <dbReference type="EMBL" id="KAL3674028.1"/>
    </source>
</evidence>
<evidence type="ECO:0000313" key="3">
    <source>
        <dbReference type="Proteomes" id="UP001632037"/>
    </source>
</evidence>
<dbReference type="PANTHER" id="PTHR22775:SF3">
    <property type="entry name" value="SORTING NEXIN-13"/>
    <property type="match status" value="1"/>
</dbReference>
<dbReference type="SMART" id="SM00312">
    <property type="entry name" value="PX"/>
    <property type="match status" value="1"/>
</dbReference>
<dbReference type="InterPro" id="IPR001683">
    <property type="entry name" value="PX_dom"/>
</dbReference>
<dbReference type="EMBL" id="JBIMZQ010000002">
    <property type="protein sequence ID" value="KAL3674028.1"/>
    <property type="molecule type" value="Genomic_DNA"/>
</dbReference>
<keyword evidence="3" id="KW-1185">Reference proteome</keyword>
<dbReference type="Proteomes" id="UP001632037">
    <property type="component" value="Unassembled WGS sequence"/>
</dbReference>
<dbReference type="Pfam" id="PF00787">
    <property type="entry name" value="PX"/>
    <property type="match status" value="1"/>
</dbReference>
<comment type="caution">
    <text evidence="2">The sequence shown here is derived from an EMBL/GenBank/DDBJ whole genome shotgun (WGS) entry which is preliminary data.</text>
</comment>
<dbReference type="InterPro" id="IPR036871">
    <property type="entry name" value="PX_dom_sf"/>
</dbReference>
<dbReference type="SUPFAM" id="SSF64268">
    <property type="entry name" value="PX domain"/>
    <property type="match status" value="1"/>
</dbReference>
<dbReference type="Gene3D" id="3.30.1520.10">
    <property type="entry name" value="Phox-like domain"/>
    <property type="match status" value="1"/>
</dbReference>
<protein>
    <recommendedName>
        <fullName evidence="1">PX domain-containing protein</fullName>
    </recommendedName>
</protein>